<gene>
    <name evidence="2" type="ORF">IAD22_03800</name>
</gene>
<comment type="caution">
    <text evidence="2">The sequence shown here is derived from an EMBL/GenBank/DDBJ whole genome shotgun (WGS) entry which is preliminary data.</text>
</comment>
<dbReference type="GO" id="GO:0003999">
    <property type="term" value="F:adenine phosphoribosyltransferase activity"/>
    <property type="evidence" value="ECO:0007669"/>
    <property type="project" value="UniProtKB-EC"/>
</dbReference>
<evidence type="ECO:0000313" key="2">
    <source>
        <dbReference type="EMBL" id="HIU50120.1"/>
    </source>
</evidence>
<keyword evidence="2" id="KW-0808">Transferase</keyword>
<name>A0A9D1S7V2_9FIRM</name>
<protein>
    <submittedName>
        <fullName evidence="2">Adenine phosphoribosyltransferase</fullName>
        <ecNumber evidence="2">2.4.2.7</ecNumber>
    </submittedName>
</protein>
<dbReference type="EMBL" id="DVNG01000054">
    <property type="protein sequence ID" value="HIU50120.1"/>
    <property type="molecule type" value="Genomic_DNA"/>
</dbReference>
<evidence type="ECO:0000313" key="3">
    <source>
        <dbReference type="Proteomes" id="UP000824118"/>
    </source>
</evidence>
<dbReference type="Gene3D" id="3.40.50.2020">
    <property type="match status" value="1"/>
</dbReference>
<dbReference type="Proteomes" id="UP000824118">
    <property type="component" value="Unassembled WGS sequence"/>
</dbReference>
<evidence type="ECO:0000259" key="1">
    <source>
        <dbReference type="Pfam" id="PF00156"/>
    </source>
</evidence>
<dbReference type="NCBIfam" id="NF005592">
    <property type="entry name" value="PRK07322.1"/>
    <property type="match status" value="1"/>
</dbReference>
<proteinExistence type="predicted"/>
<dbReference type="InterPro" id="IPR029057">
    <property type="entry name" value="PRTase-like"/>
</dbReference>
<reference evidence="2" key="2">
    <citation type="journal article" date="2021" name="PeerJ">
        <title>Extensive microbial diversity within the chicken gut microbiome revealed by metagenomics and culture.</title>
        <authorList>
            <person name="Gilroy R."/>
            <person name="Ravi A."/>
            <person name="Getino M."/>
            <person name="Pursley I."/>
            <person name="Horton D.L."/>
            <person name="Alikhan N.F."/>
            <person name="Baker D."/>
            <person name="Gharbi K."/>
            <person name="Hall N."/>
            <person name="Watson M."/>
            <person name="Adriaenssens E.M."/>
            <person name="Foster-Nyarko E."/>
            <person name="Jarju S."/>
            <person name="Secka A."/>
            <person name="Antonio M."/>
            <person name="Oren A."/>
            <person name="Chaudhuri R.R."/>
            <person name="La Ragione R."/>
            <person name="Hildebrand F."/>
            <person name="Pallen M.J."/>
        </authorList>
    </citation>
    <scope>NUCLEOTIDE SEQUENCE</scope>
    <source>
        <strain evidence="2">ChiGjej1B1-1684</strain>
    </source>
</reference>
<dbReference type="EC" id="2.4.2.7" evidence="2"/>
<keyword evidence="2" id="KW-0328">Glycosyltransferase</keyword>
<dbReference type="PANTHER" id="PTHR43218">
    <property type="entry name" value="PHOSPHORIBOSYLTRANSFERASE-RELATED"/>
    <property type="match status" value="1"/>
</dbReference>
<sequence>MNNIYTLNVAGCVRELPLCEVSDHIDVAAFIMFGDVELTEKVAQELMKKCPEHDILLSAEAKGIPLVYEMARIGCRDYVVARKGIKTYMKDYIGVEVKSITTAQVQRLYLSGDRVEKLRGKRVLIIDDVISTGESLKALEELAEKAGANVVGKAAVLAEGEAADRDDIIFLEKLPLFYK</sequence>
<dbReference type="SUPFAM" id="SSF53271">
    <property type="entry name" value="PRTase-like"/>
    <property type="match status" value="1"/>
</dbReference>
<dbReference type="CDD" id="cd06223">
    <property type="entry name" value="PRTases_typeI"/>
    <property type="match status" value="1"/>
</dbReference>
<reference evidence="2" key="1">
    <citation type="submission" date="2020-10" db="EMBL/GenBank/DDBJ databases">
        <authorList>
            <person name="Gilroy R."/>
        </authorList>
    </citation>
    <scope>NUCLEOTIDE SEQUENCE</scope>
    <source>
        <strain evidence="2">ChiGjej1B1-1684</strain>
    </source>
</reference>
<dbReference type="Pfam" id="PF00156">
    <property type="entry name" value="Pribosyltran"/>
    <property type="match status" value="1"/>
</dbReference>
<feature type="domain" description="Phosphoribosyltransferase" evidence="1">
    <location>
        <begin position="40"/>
        <end position="168"/>
    </location>
</feature>
<organism evidence="2 3">
    <name type="scientific">Candidatus Limousia pullorum</name>
    <dbReference type="NCBI Taxonomy" id="2840860"/>
    <lineage>
        <taxon>Bacteria</taxon>
        <taxon>Bacillati</taxon>
        <taxon>Bacillota</taxon>
        <taxon>Clostridia</taxon>
        <taxon>Eubacteriales</taxon>
        <taxon>Oscillospiraceae</taxon>
        <taxon>Oscillospiraceae incertae sedis</taxon>
        <taxon>Candidatus Limousia</taxon>
    </lineage>
</organism>
<dbReference type="AlphaFoldDB" id="A0A9D1S7V2"/>
<accession>A0A9D1S7V2</accession>
<dbReference type="InterPro" id="IPR000836">
    <property type="entry name" value="PRTase_dom"/>
</dbReference>
<dbReference type="PANTHER" id="PTHR43218:SF1">
    <property type="entry name" value="PHOSPHORIBOSYLTRANSFERASE"/>
    <property type="match status" value="1"/>
</dbReference>